<dbReference type="InterPro" id="IPR007813">
    <property type="entry name" value="PilN"/>
</dbReference>
<dbReference type="EMBL" id="DMZY01000123">
    <property type="protein sequence ID" value="HAV92359.1"/>
    <property type="molecule type" value="Genomic_DNA"/>
</dbReference>
<name>A0A350H9Z3_UNCW3</name>
<comment type="caution">
    <text evidence="3">The sequence shown here is derived from an EMBL/GenBank/DDBJ whole genome shotgun (WGS) entry which is preliminary data.</text>
</comment>
<dbReference type="PANTHER" id="PTHR40278:SF1">
    <property type="entry name" value="DNA UTILIZATION PROTEIN HOFN"/>
    <property type="match status" value="1"/>
</dbReference>
<evidence type="ECO:0000313" key="3">
    <source>
        <dbReference type="EMBL" id="HAV92359.1"/>
    </source>
</evidence>
<dbReference type="AlphaFoldDB" id="A0A350H9Z3"/>
<sequence>MIEINLLPEEERKRKKPEMGFSGVSIKFPTNFAFFAVAGGAILLLIVLFIIHFVQVGSVNQLNKKINEKQTELKKLKEEVAKVDAMKQKEAEINSKIETIKKLVVGKFTYAKVLDMFVANLPDYLWIEELTIKNKKVVIKGKTFSNLMITDLMTNLKNQTDYYDAFVLKDIVNKPEGGYDIISFEINAGFKQ</sequence>
<reference evidence="3 4" key="1">
    <citation type="journal article" date="2018" name="Nat. Biotechnol.">
        <title>A standardized bacterial taxonomy based on genome phylogeny substantially revises the tree of life.</title>
        <authorList>
            <person name="Parks D.H."/>
            <person name="Chuvochina M."/>
            <person name="Waite D.W."/>
            <person name="Rinke C."/>
            <person name="Skarshewski A."/>
            <person name="Chaumeil P.A."/>
            <person name="Hugenholtz P."/>
        </authorList>
    </citation>
    <scope>NUCLEOTIDE SEQUENCE [LARGE SCALE GENOMIC DNA]</scope>
    <source>
        <strain evidence="3">UBA9956</strain>
    </source>
</reference>
<organism evidence="3 4">
    <name type="scientific">candidate division WOR-3 bacterium</name>
    <dbReference type="NCBI Taxonomy" id="2052148"/>
    <lineage>
        <taxon>Bacteria</taxon>
        <taxon>Bacteria division WOR-3</taxon>
    </lineage>
</organism>
<keyword evidence="2" id="KW-1133">Transmembrane helix</keyword>
<evidence type="ECO:0000256" key="1">
    <source>
        <dbReference type="SAM" id="Coils"/>
    </source>
</evidence>
<feature type="coiled-coil region" evidence="1">
    <location>
        <begin position="59"/>
        <end position="86"/>
    </location>
</feature>
<dbReference type="PANTHER" id="PTHR40278">
    <property type="entry name" value="DNA UTILIZATION PROTEIN HOFN"/>
    <property type="match status" value="1"/>
</dbReference>
<protein>
    <recommendedName>
        <fullName evidence="5">PilN domain-containing protein</fullName>
    </recommendedName>
</protein>
<gene>
    <name evidence="3" type="ORF">DCW38_04175</name>
</gene>
<keyword evidence="2" id="KW-0472">Membrane</keyword>
<dbReference type="InterPro" id="IPR052534">
    <property type="entry name" value="Extracell_DNA_Util/SecSys_Comp"/>
</dbReference>
<dbReference type="Proteomes" id="UP000264062">
    <property type="component" value="Unassembled WGS sequence"/>
</dbReference>
<keyword evidence="1" id="KW-0175">Coiled coil</keyword>
<feature type="transmembrane region" description="Helical" evidence="2">
    <location>
        <begin position="32"/>
        <end position="54"/>
    </location>
</feature>
<accession>A0A350H9Z3</accession>
<dbReference type="Pfam" id="PF05137">
    <property type="entry name" value="PilN"/>
    <property type="match status" value="1"/>
</dbReference>
<keyword evidence="2" id="KW-0812">Transmembrane</keyword>
<evidence type="ECO:0000256" key="2">
    <source>
        <dbReference type="SAM" id="Phobius"/>
    </source>
</evidence>
<evidence type="ECO:0000313" key="4">
    <source>
        <dbReference type="Proteomes" id="UP000264062"/>
    </source>
</evidence>
<proteinExistence type="predicted"/>
<evidence type="ECO:0008006" key="5">
    <source>
        <dbReference type="Google" id="ProtNLM"/>
    </source>
</evidence>